<protein>
    <submittedName>
        <fullName evidence="1">Uncharacterized protein</fullName>
    </submittedName>
</protein>
<evidence type="ECO:0000313" key="1">
    <source>
        <dbReference type="EMBL" id="PAT44097.1"/>
    </source>
</evidence>
<gene>
    <name evidence="1" type="ORF">CK621_00405</name>
</gene>
<comment type="caution">
    <text evidence="1">The sequence shown here is derived from an EMBL/GenBank/DDBJ whole genome shotgun (WGS) entry which is preliminary data.</text>
</comment>
<accession>A0A2A2B1U6</accession>
<proteinExistence type="predicted"/>
<dbReference type="AlphaFoldDB" id="A0A2A2B1U6"/>
<evidence type="ECO:0000313" key="2">
    <source>
        <dbReference type="Proteomes" id="UP000218439"/>
    </source>
</evidence>
<name>A0A2A2B1U6_9BURK</name>
<organism evidence="1 2">
    <name type="scientific">Vandammella animalimorsus</name>
    <dbReference type="NCBI Taxonomy" id="2029117"/>
    <lineage>
        <taxon>Bacteria</taxon>
        <taxon>Pseudomonadati</taxon>
        <taxon>Pseudomonadota</taxon>
        <taxon>Betaproteobacteria</taxon>
        <taxon>Burkholderiales</taxon>
        <taxon>Comamonadaceae</taxon>
        <taxon>Vandammella</taxon>
    </lineage>
</organism>
<dbReference type="Proteomes" id="UP000218439">
    <property type="component" value="Unassembled WGS sequence"/>
</dbReference>
<dbReference type="EMBL" id="NSJE01000001">
    <property type="protein sequence ID" value="PAT44097.1"/>
    <property type="molecule type" value="Genomic_DNA"/>
</dbReference>
<reference evidence="1 2" key="1">
    <citation type="submission" date="2017-08" db="EMBL/GenBank/DDBJ databases">
        <title>WGS of Clinical strains of the CDC Group NO-1 linked to zoonotic infections in humans.</title>
        <authorList>
            <person name="Bernier A.-M."/>
            <person name="Bernard K."/>
        </authorList>
    </citation>
    <scope>NUCLEOTIDE SEQUENCE [LARGE SCALE GENOMIC DNA]</scope>
    <source>
        <strain evidence="1 2">NML120219</strain>
    </source>
</reference>
<sequence length="111" mass="12115">MAGWVAETGLAKRFFEAKAANARREFVQDLNTLQAFSTRQLQVLSKNTAAILNVNPPKSLFKISARVGKKRFEVGCKAQNAAIAGYGGALRAQQSAQIRSLDHRAKILNSL</sequence>